<dbReference type="Pfam" id="PF09012">
    <property type="entry name" value="FeoC"/>
    <property type="match status" value="1"/>
</dbReference>
<accession>A0A2T4JD91</accession>
<dbReference type="RefSeq" id="WP_107671869.1">
    <property type="nucleotide sequence ID" value="NZ_PZKE01000002.1"/>
</dbReference>
<dbReference type="SUPFAM" id="SSF46785">
    <property type="entry name" value="Winged helix' DNA-binding domain"/>
    <property type="match status" value="1"/>
</dbReference>
<dbReference type="InterPro" id="IPR015102">
    <property type="entry name" value="Tscrpt_reg_HTH_FeoC"/>
</dbReference>
<dbReference type="EMBL" id="PZKE01000002">
    <property type="protein sequence ID" value="PTE15861.1"/>
    <property type="molecule type" value="Genomic_DNA"/>
</dbReference>
<evidence type="ECO:0000313" key="2">
    <source>
        <dbReference type="EMBL" id="PTE15861.1"/>
    </source>
</evidence>
<evidence type="ECO:0000259" key="1">
    <source>
        <dbReference type="Pfam" id="PF09012"/>
    </source>
</evidence>
<name>A0A2T4JD91_FUSBL</name>
<comment type="caution">
    <text evidence="2">The sequence shown here is derived from an EMBL/GenBank/DDBJ whole genome shotgun (WGS) entry which is preliminary data.</text>
</comment>
<dbReference type="Proteomes" id="UP000241362">
    <property type="component" value="Unassembled WGS sequence"/>
</dbReference>
<proteinExistence type="predicted"/>
<sequence>MLLAIRSLIQTRGQASLSDLALHFRVSPEAMQGMVEHWVAKGQVRRQSCGSCSGGCGGCPSARAADIYLWTGPDPRSGS</sequence>
<dbReference type="Gene3D" id="1.10.10.10">
    <property type="entry name" value="Winged helix-like DNA-binding domain superfamily/Winged helix DNA-binding domain"/>
    <property type="match status" value="1"/>
</dbReference>
<reference evidence="2 3" key="1">
    <citation type="submission" date="2018-03" db="EMBL/GenBank/DDBJ databases">
        <title>Rhodobacter blasticus.</title>
        <authorList>
            <person name="Meyer T.E."/>
            <person name="Miller S."/>
            <person name="Lodha T."/>
            <person name="Gandham S."/>
            <person name="Chintalapati S."/>
            <person name="Chintalapati V.R."/>
        </authorList>
    </citation>
    <scope>NUCLEOTIDE SEQUENCE [LARGE SCALE GENOMIC DNA]</scope>
    <source>
        <strain evidence="2 3">DSM 2131</strain>
    </source>
</reference>
<evidence type="ECO:0000313" key="3">
    <source>
        <dbReference type="Proteomes" id="UP000241362"/>
    </source>
</evidence>
<dbReference type="AlphaFoldDB" id="A0A2T4JD91"/>
<protein>
    <recommendedName>
        <fullName evidence="1">Transcriptional regulator HTH-type FeoC domain-containing protein</fullName>
    </recommendedName>
</protein>
<organism evidence="2 3">
    <name type="scientific">Fuscovulum blasticum DSM 2131</name>
    <dbReference type="NCBI Taxonomy" id="1188250"/>
    <lineage>
        <taxon>Bacteria</taxon>
        <taxon>Pseudomonadati</taxon>
        <taxon>Pseudomonadota</taxon>
        <taxon>Alphaproteobacteria</taxon>
        <taxon>Rhodobacterales</taxon>
        <taxon>Paracoccaceae</taxon>
        <taxon>Pseudogemmobacter</taxon>
    </lineage>
</organism>
<dbReference type="InterPro" id="IPR036390">
    <property type="entry name" value="WH_DNA-bd_sf"/>
</dbReference>
<feature type="domain" description="Transcriptional regulator HTH-type FeoC" evidence="1">
    <location>
        <begin position="1"/>
        <end position="68"/>
    </location>
</feature>
<keyword evidence="3" id="KW-1185">Reference proteome</keyword>
<gene>
    <name evidence="2" type="ORF">C5F44_02130</name>
</gene>
<dbReference type="InterPro" id="IPR036388">
    <property type="entry name" value="WH-like_DNA-bd_sf"/>
</dbReference>